<accession>A0AAD9VEI7</accession>
<evidence type="ECO:0000256" key="1">
    <source>
        <dbReference type="SAM" id="MobiDB-lite"/>
    </source>
</evidence>
<feature type="region of interest" description="Disordered" evidence="1">
    <location>
        <begin position="40"/>
        <end position="65"/>
    </location>
</feature>
<organism evidence="2 3">
    <name type="scientific">Acropora cervicornis</name>
    <name type="common">Staghorn coral</name>
    <dbReference type="NCBI Taxonomy" id="6130"/>
    <lineage>
        <taxon>Eukaryota</taxon>
        <taxon>Metazoa</taxon>
        <taxon>Cnidaria</taxon>
        <taxon>Anthozoa</taxon>
        <taxon>Hexacorallia</taxon>
        <taxon>Scleractinia</taxon>
        <taxon>Astrocoeniina</taxon>
        <taxon>Acroporidae</taxon>
        <taxon>Acropora</taxon>
    </lineage>
</organism>
<reference evidence="2" key="2">
    <citation type="journal article" date="2023" name="Science">
        <title>Genomic signatures of disease resistance in endangered staghorn corals.</title>
        <authorList>
            <person name="Vollmer S.V."/>
            <person name="Selwyn J.D."/>
            <person name="Despard B.A."/>
            <person name="Roesel C.L."/>
        </authorList>
    </citation>
    <scope>NUCLEOTIDE SEQUENCE</scope>
    <source>
        <strain evidence="2">K2</strain>
    </source>
</reference>
<keyword evidence="3" id="KW-1185">Reference proteome</keyword>
<feature type="region of interest" description="Disordered" evidence="1">
    <location>
        <begin position="81"/>
        <end position="105"/>
    </location>
</feature>
<proteinExistence type="predicted"/>
<name>A0AAD9VEI7_ACRCE</name>
<dbReference type="EMBL" id="JARQWQ010000006">
    <property type="protein sequence ID" value="KAK2571489.1"/>
    <property type="molecule type" value="Genomic_DNA"/>
</dbReference>
<gene>
    <name evidence="2" type="ORF">P5673_004092</name>
</gene>
<protein>
    <submittedName>
        <fullName evidence="2">Protein SSUH2-like protein</fullName>
    </submittedName>
</protein>
<evidence type="ECO:0000313" key="3">
    <source>
        <dbReference type="Proteomes" id="UP001249851"/>
    </source>
</evidence>
<dbReference type="AlphaFoldDB" id="A0AAD9VEI7"/>
<dbReference type="PANTHER" id="PTHR48465">
    <property type="entry name" value="PROTEIN SSUH2 HOMOLOG"/>
    <property type="match status" value="1"/>
</dbReference>
<dbReference type="Proteomes" id="UP001249851">
    <property type="component" value="Unassembled WGS sequence"/>
</dbReference>
<feature type="compositionally biased region" description="Pro residues" evidence="1">
    <location>
        <begin position="86"/>
        <end position="99"/>
    </location>
</feature>
<dbReference type="InterPro" id="IPR052789">
    <property type="entry name" value="SSUH2_homolog"/>
</dbReference>
<dbReference type="PANTHER" id="PTHR48465:SF1">
    <property type="entry name" value="PROTEIN SSUH2 HOMOLOG"/>
    <property type="match status" value="1"/>
</dbReference>
<evidence type="ECO:0000313" key="2">
    <source>
        <dbReference type="EMBL" id="KAK2571489.1"/>
    </source>
</evidence>
<comment type="caution">
    <text evidence="2">The sequence shown here is derived from an EMBL/GenBank/DDBJ whole genome shotgun (WGS) entry which is preliminary data.</text>
</comment>
<sequence>MDPRVCHKTTVTVVSLTQTTLSINGIPIFSFVGQSQLPTKYTGSDVPDQDVDDNENAVPPAPTAPPPDMFGTFAGYENANFGTEYLPPPPPYQPPPPQETPEQQFTKATAVTEDEARDALLSYVAEHCCFGKGAAKDMEIEDITPSSAYHYNISSFCESRSTSWKYEPFTGQMIDGPQNGLAPQPWDIPAQPSQLFTPQEALIEVPHTAAVKPCHECMACGFKRCYRCYGRGRVFPITMFPDQDVNSGSQTLVEAHSRNWPNKRILMQRHTLRAVPVSEVQYKWKDTKTRYWVYGLEHKVHAPDYPQQCCCGCTLL</sequence>
<reference evidence="2" key="1">
    <citation type="journal article" date="2023" name="G3 (Bethesda)">
        <title>Whole genome assembly and annotation of the endangered Caribbean coral Acropora cervicornis.</title>
        <authorList>
            <person name="Selwyn J.D."/>
            <person name="Vollmer S.V."/>
        </authorList>
    </citation>
    <scope>NUCLEOTIDE SEQUENCE</scope>
    <source>
        <strain evidence="2">K2</strain>
    </source>
</reference>